<evidence type="ECO:0000313" key="1">
    <source>
        <dbReference type="EMBL" id="KMS97928.1"/>
    </source>
</evidence>
<protein>
    <submittedName>
        <fullName evidence="1">Uncharacterized protein</fullName>
    </submittedName>
</protein>
<evidence type="ECO:0000313" key="2">
    <source>
        <dbReference type="Proteomes" id="UP000035740"/>
    </source>
</evidence>
<accession>A0A0J8BCY0</accession>
<reference evidence="1 2" key="1">
    <citation type="journal article" date="2014" name="Nature">
        <title>The genome of the recently domesticated crop plant sugar beet (Beta vulgaris).</title>
        <authorList>
            <person name="Dohm J.C."/>
            <person name="Minoche A.E."/>
            <person name="Holtgrawe D."/>
            <person name="Capella-Gutierrez S."/>
            <person name="Zakrzewski F."/>
            <person name="Tafer H."/>
            <person name="Rupp O."/>
            <person name="Sorensen T.R."/>
            <person name="Stracke R."/>
            <person name="Reinhardt R."/>
            <person name="Goesmann A."/>
            <person name="Kraft T."/>
            <person name="Schulz B."/>
            <person name="Stadler P.F."/>
            <person name="Schmidt T."/>
            <person name="Gabaldon T."/>
            <person name="Lehrach H."/>
            <person name="Weisshaar B."/>
            <person name="Himmelbauer H."/>
        </authorList>
    </citation>
    <scope>NUCLEOTIDE SEQUENCE [LARGE SCALE GENOMIC DNA]</scope>
    <source>
        <tissue evidence="1">Taproot</tissue>
    </source>
</reference>
<dbReference type="Gramene" id="KMS97928">
    <property type="protein sequence ID" value="KMS97928"/>
    <property type="gene ID" value="BVRB_4g097470"/>
</dbReference>
<organism evidence="1 2">
    <name type="scientific">Beta vulgaris subsp. vulgaris</name>
    <name type="common">Beet</name>
    <dbReference type="NCBI Taxonomy" id="3555"/>
    <lineage>
        <taxon>Eukaryota</taxon>
        <taxon>Viridiplantae</taxon>
        <taxon>Streptophyta</taxon>
        <taxon>Embryophyta</taxon>
        <taxon>Tracheophyta</taxon>
        <taxon>Spermatophyta</taxon>
        <taxon>Magnoliopsida</taxon>
        <taxon>eudicotyledons</taxon>
        <taxon>Gunneridae</taxon>
        <taxon>Pentapetalae</taxon>
        <taxon>Caryophyllales</taxon>
        <taxon>Chenopodiaceae</taxon>
        <taxon>Betoideae</taxon>
        <taxon>Beta</taxon>
    </lineage>
</organism>
<proteinExistence type="predicted"/>
<keyword evidence="2" id="KW-1185">Reference proteome</keyword>
<dbReference type="EMBL" id="KQ090287">
    <property type="protein sequence ID" value="KMS97928.1"/>
    <property type="molecule type" value="Genomic_DNA"/>
</dbReference>
<sequence length="39" mass="4237">MEIEMVKLIDVVGVVLQVLIKESSLNPLPNLPCAIFLAS</sequence>
<gene>
    <name evidence="1" type="ORF">BVRB_4g097470</name>
</gene>
<name>A0A0J8BCY0_BETVV</name>
<dbReference type="AlphaFoldDB" id="A0A0J8BCY0"/>
<dbReference type="Proteomes" id="UP000035740">
    <property type="component" value="Unassembled WGS sequence"/>
</dbReference>